<keyword evidence="3" id="KW-0547">Nucleotide-binding</keyword>
<dbReference type="Pfam" id="PF08352">
    <property type="entry name" value="oligo_HPY"/>
    <property type="match status" value="1"/>
</dbReference>
<dbReference type="SUPFAM" id="SSF52540">
    <property type="entry name" value="P-loop containing nucleoside triphosphate hydrolases"/>
    <property type="match status" value="1"/>
</dbReference>
<feature type="domain" description="ABC transporter" evidence="5">
    <location>
        <begin position="4"/>
        <end position="254"/>
    </location>
</feature>
<protein>
    <submittedName>
        <fullName evidence="6">ABC transporter ATP-binding protein</fullName>
    </submittedName>
</protein>
<dbReference type="PANTHER" id="PTHR43776">
    <property type="entry name" value="TRANSPORT ATP-BINDING PROTEIN"/>
    <property type="match status" value="1"/>
</dbReference>
<dbReference type="Gene3D" id="3.40.50.300">
    <property type="entry name" value="P-loop containing nucleotide triphosphate hydrolases"/>
    <property type="match status" value="1"/>
</dbReference>
<evidence type="ECO:0000256" key="2">
    <source>
        <dbReference type="ARBA" id="ARBA00022448"/>
    </source>
</evidence>
<dbReference type="InterPro" id="IPR017871">
    <property type="entry name" value="ABC_transporter-like_CS"/>
</dbReference>
<dbReference type="RefSeq" id="WP_334315583.1">
    <property type="nucleotide sequence ID" value="NZ_CP065938.1"/>
</dbReference>
<dbReference type="InterPro" id="IPR003593">
    <property type="entry name" value="AAA+_ATPase"/>
</dbReference>
<evidence type="ECO:0000313" key="7">
    <source>
        <dbReference type="Proteomes" id="UP001058120"/>
    </source>
</evidence>
<keyword evidence="4 6" id="KW-0067">ATP-binding</keyword>
<dbReference type="Pfam" id="PF00005">
    <property type="entry name" value="ABC_tran"/>
    <property type="match status" value="1"/>
</dbReference>
<evidence type="ECO:0000313" key="6">
    <source>
        <dbReference type="EMBL" id="UWX05988.1"/>
    </source>
</evidence>
<dbReference type="Proteomes" id="UP001058120">
    <property type="component" value="Chromosome"/>
</dbReference>
<dbReference type="GO" id="GO:0005524">
    <property type="term" value="F:ATP binding"/>
    <property type="evidence" value="ECO:0007669"/>
    <property type="project" value="UniProtKB-KW"/>
</dbReference>
<keyword evidence="2" id="KW-0813">Transport</keyword>
<evidence type="ECO:0000256" key="4">
    <source>
        <dbReference type="ARBA" id="ARBA00022840"/>
    </source>
</evidence>
<name>A0ABY5Y1D7_9BACT</name>
<dbReference type="SMART" id="SM00382">
    <property type="entry name" value="AAA"/>
    <property type="match status" value="1"/>
</dbReference>
<dbReference type="InterPro" id="IPR027417">
    <property type="entry name" value="P-loop_NTPase"/>
</dbReference>
<dbReference type="InterPro" id="IPR003439">
    <property type="entry name" value="ABC_transporter-like_ATP-bd"/>
</dbReference>
<dbReference type="PROSITE" id="PS50893">
    <property type="entry name" value="ABC_TRANSPORTER_2"/>
    <property type="match status" value="1"/>
</dbReference>
<dbReference type="InterPro" id="IPR050319">
    <property type="entry name" value="ABC_transp_ATP-bind"/>
</dbReference>
<evidence type="ECO:0000256" key="3">
    <source>
        <dbReference type="ARBA" id="ARBA00022741"/>
    </source>
</evidence>
<dbReference type="PROSITE" id="PS00211">
    <property type="entry name" value="ABC_TRANSPORTER_1"/>
    <property type="match status" value="1"/>
</dbReference>
<accession>A0ABY5Y1D7</accession>
<dbReference type="EMBL" id="CP065938">
    <property type="protein sequence ID" value="UWX05988.1"/>
    <property type="molecule type" value="Genomic_DNA"/>
</dbReference>
<gene>
    <name evidence="6" type="ORF">JBF11_01290</name>
</gene>
<dbReference type="InterPro" id="IPR013563">
    <property type="entry name" value="Oligopep_ABC_C"/>
</dbReference>
<proteinExistence type="inferred from homology"/>
<keyword evidence="7" id="KW-1185">Reference proteome</keyword>
<reference evidence="6" key="1">
    <citation type="submission" date="2020-12" db="EMBL/GenBank/DDBJ databases">
        <title>Taurinivorans muris gen. nov., sp. nov., fundamental and realized metabolic niche of a ubiquitous sulfidogenic bacterium in the murine intestine.</title>
        <authorList>
            <person name="Ye H."/>
            <person name="Hanson B.T."/>
            <person name="Loy A."/>
        </authorList>
    </citation>
    <scope>NUCLEOTIDE SEQUENCE</scope>
    <source>
        <strain evidence="6">LT0009</strain>
    </source>
</reference>
<organism evidence="6 7">
    <name type="scientific">Taurinivorans muris</name>
    <dbReference type="NCBI Taxonomy" id="2787751"/>
    <lineage>
        <taxon>Bacteria</taxon>
        <taxon>Pseudomonadati</taxon>
        <taxon>Thermodesulfobacteriota</taxon>
        <taxon>Desulfovibrionia</taxon>
        <taxon>Desulfovibrionales</taxon>
        <taxon>Desulfovibrionaceae</taxon>
        <taxon>Taurinivorans</taxon>
    </lineage>
</organism>
<sequence length="296" mass="33478">MKKIPLLSIREYHQIFPVGKLHHIHALHNINLDIYPGEIFGLVGESGCGKSTLAKAVMGIHKPSKGEIFYKNQCISKSRIEKELKKTIQRSLQIIFQDSSVSLNPRMNIEDCMAEPFIIHKLFPNKKERQKKIAELLESVGMDSSFLQKIPAELSGGQKQRVCIARSLALEPELIIADEPVSSLDVSVQAQIINLFMKLRKEKNFSLLFIAHDLSMVQYLCDRVGVLYAGKLVEVAPADELFNSPMHPYTKMLLSAIPQPDPITEKNKTFTPQTNFLIPNHAKLKEISPEHFVLEE</sequence>
<dbReference type="CDD" id="cd03257">
    <property type="entry name" value="ABC_NikE_OppD_transporters"/>
    <property type="match status" value="1"/>
</dbReference>
<evidence type="ECO:0000256" key="1">
    <source>
        <dbReference type="ARBA" id="ARBA00005417"/>
    </source>
</evidence>
<dbReference type="PANTHER" id="PTHR43776:SF7">
    <property type="entry name" value="D,D-DIPEPTIDE TRANSPORT ATP-BINDING PROTEIN DDPF-RELATED"/>
    <property type="match status" value="1"/>
</dbReference>
<evidence type="ECO:0000259" key="5">
    <source>
        <dbReference type="PROSITE" id="PS50893"/>
    </source>
</evidence>
<comment type="similarity">
    <text evidence="1">Belongs to the ABC transporter superfamily.</text>
</comment>